<protein>
    <submittedName>
        <fullName evidence="2">DUF362 domain-containing protein</fullName>
    </submittedName>
</protein>
<sequence>MTGATKNLFGIIPGLEKPVFHSRFQDERRSGEMLVDLNECMRPRLPVVDAVMGMEGEGPRAGTPRKIGATLAGSKYAAVDTILARLTGIEPLEIGCIASAAERDLFNPADVRTVGDDPAALAVPDFRKPSAYTGARGGVGRRVSLALLQRFGRTYAPRPGVISGACIGCRKCERICPVPIWND</sequence>
<dbReference type="GeneID" id="85732078"/>
<accession>A0AAX4FWG5</accession>
<dbReference type="InterPro" id="IPR017896">
    <property type="entry name" value="4Fe4S_Fe-S-bd"/>
</dbReference>
<name>A0AAX4FWG5_9EURY</name>
<keyword evidence="3" id="KW-1185">Reference proteome</keyword>
<organism evidence="2 3">
    <name type="scientific">Methanoculleus receptaculi</name>
    <dbReference type="NCBI Taxonomy" id="394967"/>
    <lineage>
        <taxon>Archaea</taxon>
        <taxon>Methanobacteriati</taxon>
        <taxon>Methanobacteriota</taxon>
        <taxon>Stenosarchaea group</taxon>
        <taxon>Methanomicrobia</taxon>
        <taxon>Methanomicrobiales</taxon>
        <taxon>Methanomicrobiaceae</taxon>
        <taxon>Methanoculleus</taxon>
    </lineage>
</organism>
<dbReference type="Pfam" id="PF04015">
    <property type="entry name" value="DUF362"/>
    <property type="match status" value="1"/>
</dbReference>
<dbReference type="PROSITE" id="PS00198">
    <property type="entry name" value="4FE4S_FER_1"/>
    <property type="match status" value="1"/>
</dbReference>
<evidence type="ECO:0000259" key="1">
    <source>
        <dbReference type="PROSITE" id="PS51379"/>
    </source>
</evidence>
<dbReference type="InterPro" id="IPR007160">
    <property type="entry name" value="DUF362"/>
</dbReference>
<dbReference type="RefSeq" id="WP_318622026.1">
    <property type="nucleotide sequence ID" value="NZ_CP137642.1"/>
</dbReference>
<dbReference type="KEGG" id="mrc:R6Y96_02935"/>
<evidence type="ECO:0000313" key="2">
    <source>
        <dbReference type="EMBL" id="WOX58214.1"/>
    </source>
</evidence>
<dbReference type="PROSITE" id="PS51379">
    <property type="entry name" value="4FE4S_FER_2"/>
    <property type="match status" value="1"/>
</dbReference>
<dbReference type="Proteomes" id="UP001305652">
    <property type="component" value="Chromosome"/>
</dbReference>
<proteinExistence type="predicted"/>
<feature type="domain" description="4Fe-4S ferredoxin-type" evidence="1">
    <location>
        <begin position="157"/>
        <end position="183"/>
    </location>
</feature>
<evidence type="ECO:0000313" key="3">
    <source>
        <dbReference type="Proteomes" id="UP001305652"/>
    </source>
</evidence>
<gene>
    <name evidence="2" type="ORF">R6Y96_02935</name>
</gene>
<dbReference type="EMBL" id="CP137642">
    <property type="protein sequence ID" value="WOX58214.1"/>
    <property type="molecule type" value="Genomic_DNA"/>
</dbReference>
<dbReference type="InterPro" id="IPR017900">
    <property type="entry name" value="4Fe4S_Fe_S_CS"/>
</dbReference>
<reference evidence="2 3" key="1">
    <citation type="submission" date="2023-10" db="EMBL/GenBank/DDBJ databases">
        <title>The complete genome sequence of Methanoculleus receptaculi DSM 18860.</title>
        <authorList>
            <person name="Lai S.-J."/>
            <person name="You Y.-T."/>
            <person name="Chen S.-C."/>
        </authorList>
    </citation>
    <scope>NUCLEOTIDE SEQUENCE [LARGE SCALE GENOMIC DNA]</scope>
    <source>
        <strain evidence="2 3">DSM 18860</strain>
    </source>
</reference>
<dbReference type="GO" id="GO:0016491">
    <property type="term" value="F:oxidoreductase activity"/>
    <property type="evidence" value="ECO:0007669"/>
    <property type="project" value="UniProtKB-ARBA"/>
</dbReference>
<dbReference type="AlphaFoldDB" id="A0AAX4FWG5"/>